<dbReference type="RefSeq" id="WP_109325771.1">
    <property type="nucleotide sequence ID" value="NZ_CP029353.1"/>
</dbReference>
<feature type="region of interest" description="Disordered" evidence="1">
    <location>
        <begin position="30"/>
        <end position="72"/>
    </location>
</feature>
<accession>A0A2S2CNH4</accession>
<feature type="signal peptide" evidence="2">
    <location>
        <begin position="1"/>
        <end position="26"/>
    </location>
</feature>
<evidence type="ECO:0000256" key="2">
    <source>
        <dbReference type="SAM" id="SignalP"/>
    </source>
</evidence>
<name>A0A2S2CNH4_9PROT</name>
<keyword evidence="4" id="KW-1185">Reference proteome</keyword>
<dbReference type="KEGG" id="azz:DEW08_07175"/>
<evidence type="ECO:0000256" key="1">
    <source>
        <dbReference type="SAM" id="MobiDB-lite"/>
    </source>
</evidence>
<gene>
    <name evidence="3" type="ORF">DEW08_07175</name>
</gene>
<protein>
    <submittedName>
        <fullName evidence="3">Uncharacterized protein</fullName>
    </submittedName>
</protein>
<dbReference type="Proteomes" id="UP000245629">
    <property type="component" value="Chromosome 2"/>
</dbReference>
<sequence length="191" mass="20748">MWTWFRRPLRRAVLPAVALTLGLAFAGPAPAEDARPGTGKQAQKQGDAQKPAAGKQADPKPSDGAKAPPTMAVSPMTRVTFDVPPFPLGDDGTYRGFLDDLLKEYGRRCTRQEQFGWEFAKGDQTAAQTIVQATMTGFGKVGYRVEGLKPKALTDPLSLAYFAHKDSERIVVVWVPLEASLLLTMCDSGPR</sequence>
<proteinExistence type="predicted"/>
<dbReference type="AlphaFoldDB" id="A0A2S2CNH4"/>
<evidence type="ECO:0000313" key="4">
    <source>
        <dbReference type="Proteomes" id="UP000245629"/>
    </source>
</evidence>
<reference evidence="4" key="1">
    <citation type="submission" date="2018-05" db="EMBL/GenBank/DDBJ databases">
        <title>Azospirillum thermophila sp. nov., a novel isolated from hot spring.</title>
        <authorList>
            <person name="Zhao Z."/>
        </authorList>
    </citation>
    <scope>NUCLEOTIDE SEQUENCE [LARGE SCALE GENOMIC DNA]</scope>
    <source>
        <strain evidence="4">CFH 70021</strain>
    </source>
</reference>
<dbReference type="OrthoDB" id="7306548at2"/>
<feature type="compositionally biased region" description="Low complexity" evidence="1">
    <location>
        <begin position="39"/>
        <end position="56"/>
    </location>
</feature>
<evidence type="ECO:0000313" key="3">
    <source>
        <dbReference type="EMBL" id="AWK86061.1"/>
    </source>
</evidence>
<keyword evidence="2" id="KW-0732">Signal</keyword>
<dbReference type="EMBL" id="CP029353">
    <property type="protein sequence ID" value="AWK86061.1"/>
    <property type="molecule type" value="Genomic_DNA"/>
</dbReference>
<organism evidence="3 4">
    <name type="scientific">Azospirillum thermophilum</name>
    <dbReference type="NCBI Taxonomy" id="2202148"/>
    <lineage>
        <taxon>Bacteria</taxon>
        <taxon>Pseudomonadati</taxon>
        <taxon>Pseudomonadota</taxon>
        <taxon>Alphaproteobacteria</taxon>
        <taxon>Rhodospirillales</taxon>
        <taxon>Azospirillaceae</taxon>
        <taxon>Azospirillum</taxon>
    </lineage>
</organism>
<feature type="chain" id="PRO_5015498254" evidence="2">
    <location>
        <begin position="27"/>
        <end position="191"/>
    </location>
</feature>